<comment type="similarity">
    <text evidence="1">Belongs to the outer membrane factor (OMF) (TC 1.B.17) family.</text>
</comment>
<dbReference type="Gene3D" id="1.20.1600.10">
    <property type="entry name" value="Outer membrane efflux proteins (OEP)"/>
    <property type="match status" value="1"/>
</dbReference>
<feature type="region of interest" description="Disordered" evidence="2">
    <location>
        <begin position="452"/>
        <end position="478"/>
    </location>
</feature>
<protein>
    <submittedName>
        <fullName evidence="3">NodT family efflux transporter, outer membrane factor (OMF) lipoprotein</fullName>
    </submittedName>
</protein>
<dbReference type="STRING" id="563192.HMPREF0179_03169"/>
<evidence type="ECO:0000313" key="3">
    <source>
        <dbReference type="EMBL" id="EFV42960.1"/>
    </source>
</evidence>
<evidence type="ECO:0000256" key="2">
    <source>
        <dbReference type="SAM" id="MobiDB-lite"/>
    </source>
</evidence>
<reference evidence="3 4" key="1">
    <citation type="submission" date="2010-10" db="EMBL/GenBank/DDBJ databases">
        <authorList>
            <consortium name="The Broad Institute Genome Sequencing Platform"/>
            <person name="Ward D."/>
            <person name="Earl A."/>
            <person name="Feldgarden M."/>
            <person name="Young S.K."/>
            <person name="Gargeya S."/>
            <person name="Zeng Q."/>
            <person name="Alvarado L."/>
            <person name="Berlin A."/>
            <person name="Bochicchio J."/>
            <person name="Chapman S.B."/>
            <person name="Chen Z."/>
            <person name="Freedman E."/>
            <person name="Gellesch M."/>
            <person name="Goldberg J."/>
            <person name="Griggs A."/>
            <person name="Gujja S."/>
            <person name="Heilman E."/>
            <person name="Heiman D."/>
            <person name="Howarth C."/>
            <person name="Mehta T."/>
            <person name="Neiman D."/>
            <person name="Pearson M."/>
            <person name="Roberts A."/>
            <person name="Saif S."/>
            <person name="Shea T."/>
            <person name="Shenoy N."/>
            <person name="Sisk P."/>
            <person name="Stolte C."/>
            <person name="Sykes S."/>
            <person name="White J."/>
            <person name="Yandava C."/>
            <person name="Allen-Vercoe E."/>
            <person name="Sibley C."/>
            <person name="Ambrose C.E."/>
            <person name="Strauss J."/>
            <person name="Daigneault M."/>
            <person name="Haas B."/>
            <person name="Nusbaum C."/>
            <person name="Birren B."/>
        </authorList>
    </citation>
    <scope>NUCLEOTIDE SEQUENCE [LARGE SCALE GENOMIC DNA]</scope>
    <source>
        <strain evidence="3 4">3_1_6</strain>
    </source>
</reference>
<comment type="caution">
    <text evidence="3">The sequence shown here is derived from an EMBL/GenBank/DDBJ whole genome shotgun (WGS) entry which is preliminary data.</text>
</comment>
<dbReference type="RefSeq" id="WP_005029679.1">
    <property type="nucleotide sequence ID" value="NZ_KE150238.1"/>
</dbReference>
<keyword evidence="4" id="KW-1185">Reference proteome</keyword>
<gene>
    <name evidence="3" type="ORF">HMPREF0179_03169</name>
</gene>
<feature type="compositionally biased region" description="Polar residues" evidence="2">
    <location>
        <begin position="461"/>
        <end position="478"/>
    </location>
</feature>
<name>E5YAE8_BILW3</name>
<evidence type="ECO:0000256" key="1">
    <source>
        <dbReference type="ARBA" id="ARBA00007613"/>
    </source>
</evidence>
<dbReference type="PROSITE" id="PS51257">
    <property type="entry name" value="PROKAR_LIPOPROTEIN"/>
    <property type="match status" value="1"/>
</dbReference>
<dbReference type="PANTHER" id="PTHR30203">
    <property type="entry name" value="OUTER MEMBRANE CATION EFFLUX PROTEIN"/>
    <property type="match status" value="1"/>
</dbReference>
<organism evidence="3 4">
    <name type="scientific">Bilophila wadsworthia (strain 3_1_6)</name>
    <dbReference type="NCBI Taxonomy" id="563192"/>
    <lineage>
        <taxon>Bacteria</taxon>
        <taxon>Pseudomonadati</taxon>
        <taxon>Thermodesulfobacteriota</taxon>
        <taxon>Desulfovibrionia</taxon>
        <taxon>Desulfovibrionales</taxon>
        <taxon>Desulfovibrionaceae</taxon>
        <taxon>Bilophila</taxon>
    </lineage>
</organism>
<dbReference type="InterPro" id="IPR003423">
    <property type="entry name" value="OMP_efflux"/>
</dbReference>
<dbReference type="OrthoDB" id="9770517at2"/>
<dbReference type="GO" id="GO:0015562">
    <property type="term" value="F:efflux transmembrane transporter activity"/>
    <property type="evidence" value="ECO:0007669"/>
    <property type="project" value="InterPro"/>
</dbReference>
<sequence length="478" mass="52960">MNAIRLFAALLVLGLGGCANYPMGSLKTDLLPAEDVAASYSLNTAWWKGYHDADLDRIVALALERNVDLALSAIKVNRALYQARLLSADLVPSFSANASAAASHNIDNGNAARSYQTEFGVSYEVDLWQKLRNAANAQEWEYKATMEDREAARLALVNSVADTYFELKYLDESIKVMDASVKRYQELLRLIEAKYEFGKVASVEPLQAQQSLLSARNSLLDLQDRQNVARQTLRDLLNIRPGENPAIGNADLMSYPTVGVDLDVPVAALSARPDIRASEARLQSAFKTLESDRASWYPTISIGSTLGTSSSTSSKVFDLPLLAGTVRVSFPFLQWNTIRWNIKISEADFESAKLDFTQAVTSALNEVDTAYFSYANAQRSLENTLSKHQKDVRIGEYYQTRYDLGAAELKDYLDALNTADNSMLSALEAKYRVIRYENQIYKAMGGRYERILPPSGGKATQGHTSTNGETHVPSQRNQ</sequence>
<accession>E5YAE8</accession>
<dbReference type="InterPro" id="IPR010131">
    <property type="entry name" value="MdtP/NodT-like"/>
</dbReference>
<dbReference type="SUPFAM" id="SSF56954">
    <property type="entry name" value="Outer membrane efflux proteins (OEP)"/>
    <property type="match status" value="1"/>
</dbReference>
<dbReference type="Gene3D" id="2.20.200.10">
    <property type="entry name" value="Outer membrane efflux proteins (OEP)"/>
    <property type="match status" value="1"/>
</dbReference>
<dbReference type="PANTHER" id="PTHR30203:SF32">
    <property type="entry name" value="CATION EFFLUX SYSTEM PROTEIN CUSC"/>
    <property type="match status" value="1"/>
</dbReference>
<reference evidence="3 4" key="2">
    <citation type="submission" date="2013-04" db="EMBL/GenBank/DDBJ databases">
        <title>The Genome Sequence of Bilophila wadsworthia 3_1_6.</title>
        <authorList>
            <consortium name="The Broad Institute Genomics Platform"/>
            <person name="Earl A."/>
            <person name="Ward D."/>
            <person name="Feldgarden M."/>
            <person name="Gevers D."/>
            <person name="Sibley C."/>
            <person name="Strauss J."/>
            <person name="Allen-Vercoe E."/>
            <person name="Walker B."/>
            <person name="Young S."/>
            <person name="Zeng Q."/>
            <person name="Gargeya S."/>
            <person name="Fitzgerald M."/>
            <person name="Haas B."/>
            <person name="Abouelleil A."/>
            <person name="Allen A.W."/>
            <person name="Alvarado L."/>
            <person name="Arachchi H.M."/>
            <person name="Berlin A.M."/>
            <person name="Chapman S.B."/>
            <person name="Gainer-Dewar J."/>
            <person name="Goldberg J."/>
            <person name="Griggs A."/>
            <person name="Gujja S."/>
            <person name="Hansen M."/>
            <person name="Howarth C."/>
            <person name="Imamovic A."/>
            <person name="Ireland A."/>
            <person name="Larimer J."/>
            <person name="McCowan C."/>
            <person name="Murphy C."/>
            <person name="Pearson M."/>
            <person name="Poon T.W."/>
            <person name="Priest M."/>
            <person name="Roberts A."/>
            <person name="Saif S."/>
            <person name="Shea T."/>
            <person name="Sisk P."/>
            <person name="Sykes S."/>
            <person name="Wortman J."/>
            <person name="Nusbaum C."/>
            <person name="Birren B."/>
        </authorList>
    </citation>
    <scope>NUCLEOTIDE SEQUENCE [LARGE SCALE GENOMIC DNA]</scope>
    <source>
        <strain evidence="3 4">3_1_6</strain>
    </source>
</reference>
<dbReference type="Pfam" id="PF02321">
    <property type="entry name" value="OEP"/>
    <property type="match status" value="2"/>
</dbReference>
<dbReference type="Proteomes" id="UP000006034">
    <property type="component" value="Unassembled WGS sequence"/>
</dbReference>
<proteinExistence type="inferred from homology"/>
<dbReference type="eggNOG" id="COG1538">
    <property type="taxonomic scope" value="Bacteria"/>
</dbReference>
<evidence type="ECO:0000313" key="4">
    <source>
        <dbReference type="Proteomes" id="UP000006034"/>
    </source>
</evidence>
<dbReference type="EMBL" id="ADCP02000001">
    <property type="protein sequence ID" value="EFV42960.1"/>
    <property type="molecule type" value="Genomic_DNA"/>
</dbReference>
<dbReference type="HOGENOM" id="CLU_012817_13_1_7"/>
<keyword evidence="3" id="KW-0449">Lipoprotein</keyword>
<dbReference type="AlphaFoldDB" id="E5YAE8"/>
<dbReference type="GeneID" id="78084444"/>